<reference evidence="5 6" key="1">
    <citation type="journal article" date="2005" name="J. Virol.">
        <title>Genome of deerpox virus.</title>
        <authorList>
            <person name="Afonso C.L."/>
            <person name="Delhon G."/>
            <person name="Tulman E.R."/>
            <person name="Lu Z."/>
            <person name="Zsak A."/>
            <person name="Becerra V.M."/>
            <person name="Zsak L."/>
            <person name="Kutish G.F."/>
            <person name="Rock D.L."/>
        </authorList>
    </citation>
    <scope>NUCLEOTIDE SEQUENCE [LARGE SCALE GENOMIC DNA]</scope>
    <source>
        <strain evidence="5">W-1170-84</strain>
    </source>
</reference>
<dbReference type="EMBL" id="AY689437">
    <property type="protein sequence ID" value="ABI99073.1"/>
    <property type="molecule type" value="Genomic_DNA"/>
</dbReference>
<evidence type="ECO:0000256" key="1">
    <source>
        <dbReference type="ARBA" id="ARBA00004328"/>
    </source>
</evidence>
<keyword evidence="3" id="KW-0426">Late protein</keyword>
<organismHost>
    <name type="scientific">Odocoileus hemionus</name>
    <name type="common">Mule deer</name>
    <name type="synonym">Cervus hemionus</name>
    <dbReference type="NCBI Taxonomy" id="9872"/>
</organismHost>
<keyword evidence="2" id="KW-0946">Virion</keyword>
<gene>
    <name evidence="5" type="ORF">DpV84gp090</name>
</gene>
<comment type="function">
    <text evidence="4">Late protein which is part of a large complex required for early virion morphogenesis. This complex participates in the formation of virosomes and the incorporation of virosomal contents into nascent immature virions.</text>
</comment>
<evidence type="ECO:0000313" key="5">
    <source>
        <dbReference type="EMBL" id="ABI99073.1"/>
    </source>
</evidence>
<proteinExistence type="predicted"/>
<dbReference type="InterPro" id="IPR006791">
    <property type="entry name" value="Pox_D2"/>
</dbReference>
<accession>Q08F93</accession>
<comment type="subcellular location">
    <subcellularLocation>
        <location evidence="1">Virion</location>
    </subcellularLocation>
</comment>
<evidence type="ECO:0000256" key="3">
    <source>
        <dbReference type="ARBA" id="ARBA00022921"/>
    </source>
</evidence>
<evidence type="ECO:0000313" key="6">
    <source>
        <dbReference type="Proteomes" id="UP000162522"/>
    </source>
</evidence>
<evidence type="ECO:0000256" key="4">
    <source>
        <dbReference type="ARBA" id="ARBA00024939"/>
    </source>
</evidence>
<dbReference type="Proteomes" id="UP000162522">
    <property type="component" value="Segment"/>
</dbReference>
<dbReference type="GO" id="GO:0044423">
    <property type="term" value="C:virion component"/>
    <property type="evidence" value="ECO:0007669"/>
    <property type="project" value="UniProtKB-KW"/>
</dbReference>
<dbReference type="Pfam" id="PF04701">
    <property type="entry name" value="Pox_D2"/>
    <property type="match status" value="1"/>
</dbReference>
<sequence length="156" mass="18305">MMNLEEIKKITNIIHQFNIVCNVDIEKIYSSETIVLEMSLDGTINAIHIYDNIVSRFDNKTMLGIAKFIYRNSEWILKLLFINDDIEKIINPIYPSKTITINSKPKLDEIMPSNIISLKIVLLNLFNSFKYGELCKKSLPYYYSPFRKDIYDIILK</sequence>
<name>Q08F93_DPV84</name>
<protein>
    <submittedName>
        <fullName evidence="5">Virion protein</fullName>
    </submittedName>
</protein>
<evidence type="ECO:0000256" key="2">
    <source>
        <dbReference type="ARBA" id="ARBA00022844"/>
    </source>
</evidence>
<organism evidence="5 6">
    <name type="scientific">Deerpox virus (strain W-1170-84)</name>
    <name type="common">DPV</name>
    <dbReference type="NCBI Taxonomy" id="305676"/>
    <lineage>
        <taxon>Viruses</taxon>
        <taxon>Varidnaviria</taxon>
        <taxon>Bamfordvirae</taxon>
        <taxon>Nucleocytoviricota</taxon>
        <taxon>Pokkesviricetes</taxon>
        <taxon>Chitovirales</taxon>
        <taxon>Poxviridae</taxon>
        <taxon>Chordopoxvirinae</taxon>
        <taxon>Cervidpoxvirus</taxon>
        <taxon>Cervidpoxvirus muledeerpox</taxon>
        <taxon>Mule deerpox virus</taxon>
    </lineage>
</organism>